<evidence type="ECO:0000313" key="5">
    <source>
        <dbReference type="Proteomes" id="UP000044841"/>
    </source>
</evidence>
<dbReference type="InterPro" id="IPR005135">
    <property type="entry name" value="Endo/exonuclease/phosphatase"/>
</dbReference>
<evidence type="ECO:0000256" key="1">
    <source>
        <dbReference type="SAM" id="MobiDB-lite"/>
    </source>
</evidence>
<dbReference type="InterPro" id="IPR036691">
    <property type="entry name" value="Endo/exonu/phosph_ase_sf"/>
</dbReference>
<protein>
    <submittedName>
        <fullName evidence="4">Putative RNA-directed DNA polymerase from transposon BS</fullName>
    </submittedName>
</protein>
<dbReference type="PROSITE" id="PS50878">
    <property type="entry name" value="RT_POL"/>
    <property type="match status" value="1"/>
</dbReference>
<dbReference type="GO" id="GO:0003964">
    <property type="term" value="F:RNA-directed DNA polymerase activity"/>
    <property type="evidence" value="ECO:0007669"/>
    <property type="project" value="UniProtKB-KW"/>
</dbReference>
<dbReference type="CDD" id="cd01650">
    <property type="entry name" value="RT_nLTR_like"/>
    <property type="match status" value="1"/>
</dbReference>
<dbReference type="Gene3D" id="3.30.420.10">
    <property type="entry name" value="Ribonuclease H-like superfamily/Ribonuclease H"/>
    <property type="match status" value="1"/>
</dbReference>
<evidence type="ECO:0000259" key="2">
    <source>
        <dbReference type="PROSITE" id="PS50878"/>
    </source>
</evidence>
<keyword evidence="4" id="KW-0548">Nucleotidyltransferase</keyword>
<feature type="domain" description="RNase H type-1" evidence="3">
    <location>
        <begin position="917"/>
        <end position="1059"/>
    </location>
</feature>
<accession>A0A0K6G9R7</accession>
<dbReference type="Proteomes" id="UP000044841">
    <property type="component" value="Unassembled WGS sequence"/>
</dbReference>
<dbReference type="PANTHER" id="PTHR33481">
    <property type="entry name" value="REVERSE TRANSCRIPTASE"/>
    <property type="match status" value="1"/>
</dbReference>
<reference evidence="4 5" key="1">
    <citation type="submission" date="2015-07" db="EMBL/GenBank/DDBJ databases">
        <authorList>
            <person name="Noorani M."/>
        </authorList>
    </citation>
    <scope>NUCLEOTIDE SEQUENCE [LARGE SCALE GENOMIC DNA]</scope>
    <source>
        <strain evidence="4">BBA 69670</strain>
    </source>
</reference>
<name>A0A0K6G9R7_9AGAM</name>
<dbReference type="Pfam" id="PF00075">
    <property type="entry name" value="RNase_H"/>
    <property type="match status" value="1"/>
</dbReference>
<dbReference type="InterPro" id="IPR043502">
    <property type="entry name" value="DNA/RNA_pol_sf"/>
</dbReference>
<dbReference type="GO" id="GO:0004523">
    <property type="term" value="F:RNA-DNA hybrid ribonuclease activity"/>
    <property type="evidence" value="ECO:0007669"/>
    <property type="project" value="InterPro"/>
</dbReference>
<dbReference type="Pfam" id="PF14529">
    <property type="entry name" value="Exo_endo_phos_2"/>
    <property type="match status" value="1"/>
</dbReference>
<dbReference type="InterPro" id="IPR036397">
    <property type="entry name" value="RNaseH_sf"/>
</dbReference>
<dbReference type="InterPro" id="IPR000477">
    <property type="entry name" value="RT_dom"/>
</dbReference>
<feature type="compositionally biased region" description="Polar residues" evidence="1">
    <location>
        <begin position="389"/>
        <end position="402"/>
    </location>
</feature>
<dbReference type="Gene3D" id="3.60.10.10">
    <property type="entry name" value="Endonuclease/exonuclease/phosphatase"/>
    <property type="match status" value="1"/>
</dbReference>
<evidence type="ECO:0000313" key="4">
    <source>
        <dbReference type="EMBL" id="CUA75215.1"/>
    </source>
</evidence>
<dbReference type="PANTHER" id="PTHR33481:SF1">
    <property type="entry name" value="ENDONUCLEASE_EXONUCLEASE_PHOSPHATASE DOMAIN-CONTAINING PROTEIN-RELATED"/>
    <property type="match status" value="1"/>
</dbReference>
<dbReference type="InterPro" id="IPR012337">
    <property type="entry name" value="RNaseH-like_sf"/>
</dbReference>
<evidence type="ECO:0000259" key="3">
    <source>
        <dbReference type="PROSITE" id="PS50879"/>
    </source>
</evidence>
<dbReference type="InterPro" id="IPR002156">
    <property type="entry name" value="RNaseH_domain"/>
</dbReference>
<proteinExistence type="predicted"/>
<feature type="region of interest" description="Disordered" evidence="1">
    <location>
        <begin position="373"/>
        <end position="439"/>
    </location>
</feature>
<feature type="compositionally biased region" description="Pro residues" evidence="1">
    <location>
        <begin position="416"/>
        <end position="436"/>
    </location>
</feature>
<dbReference type="AlphaFoldDB" id="A0A0K6G9R7"/>
<dbReference type="SUPFAM" id="SSF56672">
    <property type="entry name" value="DNA/RNA polymerases"/>
    <property type="match status" value="1"/>
</dbReference>
<dbReference type="Pfam" id="PF00078">
    <property type="entry name" value="RVT_1"/>
    <property type="match status" value="1"/>
</dbReference>
<dbReference type="GO" id="GO:0003676">
    <property type="term" value="F:nucleic acid binding"/>
    <property type="evidence" value="ECO:0007669"/>
    <property type="project" value="InterPro"/>
</dbReference>
<dbReference type="CDD" id="cd09276">
    <property type="entry name" value="Rnase_HI_RT_non_LTR"/>
    <property type="match status" value="1"/>
</dbReference>
<gene>
    <name evidence="4" type="ORF">RSOLAG22IIIB_05784</name>
</gene>
<dbReference type="PROSITE" id="PS50879">
    <property type="entry name" value="RNASE_H_1"/>
    <property type="match status" value="1"/>
</dbReference>
<keyword evidence="5" id="KW-1185">Reference proteome</keyword>
<dbReference type="SUPFAM" id="SSF56219">
    <property type="entry name" value="DNase I-like"/>
    <property type="match status" value="1"/>
</dbReference>
<organism evidence="4 5">
    <name type="scientific">Rhizoctonia solani</name>
    <dbReference type="NCBI Taxonomy" id="456999"/>
    <lineage>
        <taxon>Eukaryota</taxon>
        <taxon>Fungi</taxon>
        <taxon>Dikarya</taxon>
        <taxon>Basidiomycota</taxon>
        <taxon>Agaricomycotina</taxon>
        <taxon>Agaricomycetes</taxon>
        <taxon>Cantharellales</taxon>
        <taxon>Ceratobasidiaceae</taxon>
        <taxon>Rhizoctonia</taxon>
    </lineage>
</organism>
<keyword evidence="4" id="KW-0808">Transferase</keyword>
<keyword evidence="4" id="KW-0695">RNA-directed DNA polymerase</keyword>
<dbReference type="EMBL" id="CYGV01001512">
    <property type="protein sequence ID" value="CUA75215.1"/>
    <property type="molecule type" value="Genomic_DNA"/>
</dbReference>
<dbReference type="SUPFAM" id="SSF53098">
    <property type="entry name" value="Ribonuclease H-like"/>
    <property type="match status" value="1"/>
</dbReference>
<sequence length="1227" mass="136759">MIAHPHNPDPSRLSIWQLNVNKSNEAQIAFAHDPDARNATVVAIQEPYLDHLNSSRAPPGWTPIYPSHHHLKDQLRSRSFLDVTALKVQTPAGPILICNVYNPCDANTSLPHVSTLLRAHRGHVIVLGDFNRHHPDWDESRNAHLFTSAALDLAQPLLDIINGNFLSMALPRDTPTLQSTSTKNYTRPDNVFMSAPLTESLISCDTAPASRPPCTNHFPVVTTLDISPTEAPRITKPNFKKTDWSEFRRVLGKALDNLPGLRRINNQEEIDSRVGNIMETIYEAVRASTPDLRLCAWSKRWWSPELGAHRKLARSLAARSYRARFDRDNPIHEEYRLQRNRFSQAIKDAKRKHWEDFLEELDEESMWTAAGYLSSEPTDGGRARVPSLRYTQPDNTPASATDNDTKSRVLMESFFPPAPPPCQPDTPTPQHPTPVPEPHELQTRHVRQAVFSMKPHKAPGPDGIPACVYIQSVDLLEDHLLPIFRASLRHGIYPTEWRKSRTIVLSKPGKPDYSIAKAYRPIALLNVISKILYACVANRLNSLAEEHGWLPDHHFGGRSGRTTTDALHLLAKTVKDAWATKKVASSLFLNVKGAFPHANPLRLAKNMRQLGVPTIYVNWMLAKLDGRTTCLAFDDYTSPSLPIDNGIDQGCPLSVIFYLLYNAPLVRIPRPRSNELCIAYIDDVTFVVWGSSFEENHRDLVAMMSRRGGALECSKKLDCPPLKIRDQIITPVKSHTLLGVIFDQTLNWREHCDKALAKGQKWAGQLNRLARMSYGTSAQTARRLYRSIAVPRFSYAADVWFTPVSTTPGKRKSGSVGFATRLARIQSTAARAILGAMRSTPAICLAAVPPSHPLHRAVAKCATGRRKFPPPLQNILRFAGVSPTDFEHWPLDRRPLPSTPPEPFPDRDTAMSSAWADTAHLQVFTDATAGRLGVAAAAVLWESGGRELRTGLRLGDAGSLSVLDAEIAGILLAAHLVITAQEDTIVDDVSIYTDSQAAISCINNHSQGASVQLLKATCRAIRLAKKGSGGTPIRIRWCPGHAGVPGNEAADEEANRVASGLIYPPHLIPKFLTEFRPTTNPATCKKAMKAGNRTLAEAHWRASDAHAKFSTKYPNISPRHFLAHSHTLTRSRATLLFRLTTGHIQLRQHLFRLKLVDSPKCEHCRDESETVTHYLFRCPQYAKQRWEHLASRGTAFLRPAFLLHASCALEPLFDYVKDTGRFAELVR</sequence>
<feature type="domain" description="Reverse transcriptase" evidence="2">
    <location>
        <begin position="486"/>
        <end position="742"/>
    </location>
</feature>